<gene>
    <name evidence="8" type="ORF">FRZ44_10090</name>
</gene>
<dbReference type="RefSeq" id="WP_151176149.1">
    <property type="nucleotide sequence ID" value="NZ_CP042906.1"/>
</dbReference>
<dbReference type="Pfam" id="PF22042">
    <property type="entry name" value="EF-G_D2"/>
    <property type="match status" value="1"/>
</dbReference>
<dbReference type="PANTHER" id="PTHR43261">
    <property type="entry name" value="TRANSLATION ELONGATION FACTOR G-RELATED"/>
    <property type="match status" value="1"/>
</dbReference>
<proteinExistence type="predicted"/>
<dbReference type="KEGG" id="htq:FRZ44_10090"/>
<dbReference type="InterPro" id="IPR027417">
    <property type="entry name" value="P-loop_NTPase"/>
</dbReference>
<evidence type="ECO:0000256" key="4">
    <source>
        <dbReference type="ARBA" id="ARBA00022917"/>
    </source>
</evidence>
<evidence type="ECO:0000256" key="5">
    <source>
        <dbReference type="ARBA" id="ARBA00023134"/>
    </source>
</evidence>
<reference evidence="8 9" key="1">
    <citation type="submission" date="2019-08" db="EMBL/GenBank/DDBJ databases">
        <title>Hyperibacter terrae gen. nov., sp. nov. and Hyperibacter viscosus sp. nov., two new members in the family Rhodospirillaceae isolated from the rhizosphere of Hypericum perforatum.</title>
        <authorList>
            <person name="Noviana Z."/>
        </authorList>
    </citation>
    <scope>NUCLEOTIDE SEQUENCE [LARGE SCALE GENOMIC DNA]</scope>
    <source>
        <strain evidence="8 9">R5913</strain>
    </source>
</reference>
<dbReference type="InterPro" id="IPR041095">
    <property type="entry name" value="EFG_II"/>
</dbReference>
<dbReference type="EMBL" id="CP042906">
    <property type="protein sequence ID" value="QEX15722.1"/>
    <property type="molecule type" value="Genomic_DNA"/>
</dbReference>
<dbReference type="FunFam" id="3.30.230.10:FF:000003">
    <property type="entry name" value="Elongation factor G"/>
    <property type="match status" value="1"/>
</dbReference>
<dbReference type="Pfam" id="PF00009">
    <property type="entry name" value="GTP_EFTU"/>
    <property type="match status" value="1"/>
</dbReference>
<dbReference type="Gene3D" id="3.30.70.240">
    <property type="match status" value="1"/>
</dbReference>
<dbReference type="GO" id="GO:0032790">
    <property type="term" value="P:ribosome disassembly"/>
    <property type="evidence" value="ECO:0007669"/>
    <property type="project" value="TreeGrafter"/>
</dbReference>
<dbReference type="SMART" id="SM00838">
    <property type="entry name" value="EFG_C"/>
    <property type="match status" value="1"/>
</dbReference>
<dbReference type="Gene3D" id="2.40.30.10">
    <property type="entry name" value="Translation factors"/>
    <property type="match status" value="1"/>
</dbReference>
<dbReference type="Pfam" id="PF14492">
    <property type="entry name" value="EFG_III"/>
    <property type="match status" value="1"/>
</dbReference>
<dbReference type="InterPro" id="IPR000640">
    <property type="entry name" value="EFG_V-like"/>
</dbReference>
<dbReference type="InterPro" id="IPR047872">
    <property type="entry name" value="EFG_IV"/>
</dbReference>
<dbReference type="SMART" id="SM00889">
    <property type="entry name" value="EFG_IV"/>
    <property type="match status" value="1"/>
</dbReference>
<keyword evidence="9" id="KW-1185">Reference proteome</keyword>
<dbReference type="GO" id="GO:0097216">
    <property type="term" value="F:guanosine tetraphosphate binding"/>
    <property type="evidence" value="ECO:0007669"/>
    <property type="project" value="UniProtKB-ARBA"/>
</dbReference>
<name>A0A5J6ME97_9PROT</name>
<dbReference type="SUPFAM" id="SSF54980">
    <property type="entry name" value="EF-G C-terminal domain-like"/>
    <property type="match status" value="2"/>
</dbReference>
<dbReference type="Pfam" id="PF00679">
    <property type="entry name" value="EFG_C"/>
    <property type="match status" value="1"/>
</dbReference>
<dbReference type="InterPro" id="IPR020568">
    <property type="entry name" value="Ribosomal_Su5_D2-typ_SF"/>
</dbReference>
<dbReference type="InterPro" id="IPR005517">
    <property type="entry name" value="Transl_elong_EFG/EF2_IV"/>
</dbReference>
<dbReference type="InterPro" id="IPR035649">
    <property type="entry name" value="EFG_V"/>
</dbReference>
<evidence type="ECO:0000256" key="3">
    <source>
        <dbReference type="ARBA" id="ARBA00022768"/>
    </source>
</evidence>
<evidence type="ECO:0000259" key="7">
    <source>
        <dbReference type="PROSITE" id="PS51722"/>
    </source>
</evidence>
<dbReference type="SUPFAM" id="SSF54211">
    <property type="entry name" value="Ribosomal protein S5 domain 2-like"/>
    <property type="match status" value="1"/>
</dbReference>
<dbReference type="FunFam" id="3.30.70.240:FF:000001">
    <property type="entry name" value="Elongation factor G"/>
    <property type="match status" value="1"/>
</dbReference>
<protein>
    <recommendedName>
        <fullName evidence="1">Elongation factor G</fullName>
    </recommendedName>
</protein>
<dbReference type="CDD" id="cd03713">
    <property type="entry name" value="EFG_mtEFG_C"/>
    <property type="match status" value="1"/>
</dbReference>
<dbReference type="Gene3D" id="3.30.230.10">
    <property type="match status" value="1"/>
</dbReference>
<dbReference type="SUPFAM" id="SSF52540">
    <property type="entry name" value="P-loop containing nucleoside triphosphate hydrolases"/>
    <property type="match status" value="1"/>
</dbReference>
<dbReference type="GO" id="GO:0003746">
    <property type="term" value="F:translation elongation factor activity"/>
    <property type="evidence" value="ECO:0007669"/>
    <property type="project" value="UniProtKB-KW"/>
</dbReference>
<evidence type="ECO:0000256" key="2">
    <source>
        <dbReference type="ARBA" id="ARBA00022741"/>
    </source>
</evidence>
<dbReference type="GO" id="GO:0005525">
    <property type="term" value="F:GTP binding"/>
    <property type="evidence" value="ECO:0007669"/>
    <property type="project" value="UniProtKB-KW"/>
</dbReference>
<comment type="function">
    <text evidence="6">Catalyzes the GTP-dependent ribosomal translocation step during translation elongation. During this step, the ribosome changes from the pre-translocational (PRE) to the post-translocational (POST) state as the newly formed A-site-bound peptidyl-tRNA and P-site-bound deacylated tRNA move to the P and E sites, respectively. Catalyzes the coordinated movement of the two tRNA molecules, the mRNA and conformational changes in the ribosome.</text>
</comment>
<dbReference type="CDD" id="cd16262">
    <property type="entry name" value="EFG_III"/>
    <property type="match status" value="1"/>
</dbReference>
<accession>A0A5J6ME97</accession>
<keyword evidence="4" id="KW-0648">Protein biosynthesis</keyword>
<dbReference type="InterPro" id="IPR014721">
    <property type="entry name" value="Ribsml_uS5_D2-typ_fold_subgr"/>
</dbReference>
<dbReference type="PROSITE" id="PS51722">
    <property type="entry name" value="G_TR_2"/>
    <property type="match status" value="1"/>
</dbReference>
<dbReference type="InterPro" id="IPR035647">
    <property type="entry name" value="EFG_III/V"/>
</dbReference>
<dbReference type="PANTHER" id="PTHR43261:SF7">
    <property type="entry name" value="ELONGATION FACTOR G-LIKE PROTEIN"/>
    <property type="match status" value="1"/>
</dbReference>
<dbReference type="OrthoDB" id="9802948at2"/>
<dbReference type="CDD" id="cd04170">
    <property type="entry name" value="EF-G_bact"/>
    <property type="match status" value="1"/>
</dbReference>
<evidence type="ECO:0000256" key="6">
    <source>
        <dbReference type="ARBA" id="ARBA00024731"/>
    </source>
</evidence>
<dbReference type="NCBIfam" id="NF009379">
    <property type="entry name" value="PRK12740.1-3"/>
    <property type="match status" value="1"/>
</dbReference>
<feature type="domain" description="Tr-type G" evidence="7">
    <location>
        <begin position="7"/>
        <end position="284"/>
    </location>
</feature>
<dbReference type="Pfam" id="PF03764">
    <property type="entry name" value="EFG_IV"/>
    <property type="match status" value="1"/>
</dbReference>
<organism evidence="8 9">
    <name type="scientific">Hypericibacter terrae</name>
    <dbReference type="NCBI Taxonomy" id="2602015"/>
    <lineage>
        <taxon>Bacteria</taxon>
        <taxon>Pseudomonadati</taxon>
        <taxon>Pseudomonadota</taxon>
        <taxon>Alphaproteobacteria</taxon>
        <taxon>Rhodospirillales</taxon>
        <taxon>Dongiaceae</taxon>
        <taxon>Hypericibacter</taxon>
    </lineage>
</organism>
<dbReference type="SUPFAM" id="SSF50447">
    <property type="entry name" value="Translation proteins"/>
    <property type="match status" value="1"/>
</dbReference>
<keyword evidence="5" id="KW-0342">GTP-binding</keyword>
<dbReference type="InterPro" id="IPR009000">
    <property type="entry name" value="Transl_B-barrel_sf"/>
</dbReference>
<dbReference type="AlphaFoldDB" id="A0A5J6ME97"/>
<keyword evidence="3 8" id="KW-0251">Elongation factor</keyword>
<dbReference type="CDD" id="cd01434">
    <property type="entry name" value="EFG_mtEFG1_IV"/>
    <property type="match status" value="1"/>
</dbReference>
<sequence>MGEKTTAAPRCAALVGPYLSGKTTLLESLLFVTGAISRKGTVKEGNTVGDSAPEARARKMSVEISAATTEFLGESWCFLDCPGSVELAREAQQALMVADAAVVVCEPEPAKALILAPLLKFLDDRKIPHLLFINKMDIAPHRVSELLEALQAVSARPLVLRQVPIRTPDKNGVDQVTGYVDLVSERAYQYKPGQPSDLMKMPETVLEREQTARRSMLESLADFDDALLEQLLEDAVPSKDSIYQQLTKDLAADLIVPVFMGAADRDHGVRRLLKALRHEVPDARETAKRLGIAADASDTVAQVFKTYHQSHTGKLSLARIWGGKLQDGMMLSGLRVGSVARMKGHELAKLAAAGPGDVVALGRMDEAATGMLLSASGKAKTATPWPAKLAPLFSLAIDAENRADEVKLTAALHKLVEEDEALTVEHNPDTHEMVLWGQGEIHLQIAIDRLRLKYNLPVKSHRPQVNYKETIRKGTKHHSRFKRQSGGHGQFADIHVGIAPLPRGKGFEFHDEIVGGAVPRQYIPSVEEGVRDYLGRGPLGFPVVDVAVTLTDGQFHSVDSSDMAFKTAARMAMTEAMPSCEPVLLEPIFAVTVTVPTDFTSRVHGLISGRRGQILGFDAKEGWPGWDEVSAHLPQSELHDLIIELRSLTLGVGTFAWKFDHLQELIGRIADKVVEQRLQPAH</sequence>
<dbReference type="InterPro" id="IPR053905">
    <property type="entry name" value="EF-G-like_DII"/>
</dbReference>
<dbReference type="Gene3D" id="3.30.70.870">
    <property type="entry name" value="Elongation Factor G (Translational Gtpase), domain 3"/>
    <property type="match status" value="1"/>
</dbReference>
<dbReference type="InterPro" id="IPR009022">
    <property type="entry name" value="EFG_III"/>
</dbReference>
<evidence type="ECO:0000313" key="9">
    <source>
        <dbReference type="Proteomes" id="UP000326202"/>
    </source>
</evidence>
<keyword evidence="2" id="KW-0547">Nucleotide-binding</keyword>
<dbReference type="Gene3D" id="3.40.50.300">
    <property type="entry name" value="P-loop containing nucleotide triphosphate hydrolases"/>
    <property type="match status" value="1"/>
</dbReference>
<evidence type="ECO:0000256" key="1">
    <source>
        <dbReference type="ARBA" id="ARBA00017872"/>
    </source>
</evidence>
<dbReference type="Proteomes" id="UP000326202">
    <property type="component" value="Chromosome"/>
</dbReference>
<dbReference type="GO" id="GO:0003924">
    <property type="term" value="F:GTPase activity"/>
    <property type="evidence" value="ECO:0007669"/>
    <property type="project" value="InterPro"/>
</dbReference>
<dbReference type="NCBIfam" id="NF009891">
    <property type="entry name" value="PRK13351.1-1"/>
    <property type="match status" value="1"/>
</dbReference>
<dbReference type="InterPro" id="IPR000795">
    <property type="entry name" value="T_Tr_GTP-bd_dom"/>
</dbReference>
<evidence type="ECO:0000313" key="8">
    <source>
        <dbReference type="EMBL" id="QEX15722.1"/>
    </source>
</evidence>